<protein>
    <submittedName>
        <fullName evidence="6">Eukaryotic translation initiation factor 2 subunit alpha-like protein</fullName>
    </submittedName>
</protein>
<dbReference type="CDD" id="cd04452">
    <property type="entry name" value="S1_IF2_alpha"/>
    <property type="match status" value="1"/>
</dbReference>
<dbReference type="SMART" id="SM00316">
    <property type="entry name" value="S1"/>
    <property type="match status" value="1"/>
</dbReference>
<evidence type="ECO:0000313" key="7">
    <source>
        <dbReference type="Proteomes" id="UP000623129"/>
    </source>
</evidence>
<dbReference type="GO" id="GO:0005850">
    <property type="term" value="C:eukaryotic translation initiation factor 2 complex"/>
    <property type="evidence" value="ECO:0007669"/>
    <property type="project" value="TreeGrafter"/>
</dbReference>
<dbReference type="PANTHER" id="PTHR10602:SF0">
    <property type="entry name" value="EUKARYOTIC TRANSLATION INITIATION FACTOR 2 SUBUNIT 1"/>
    <property type="match status" value="1"/>
</dbReference>
<dbReference type="InterPro" id="IPR011488">
    <property type="entry name" value="TIF_2_asu"/>
</dbReference>
<dbReference type="Pfam" id="PF00575">
    <property type="entry name" value="S1"/>
    <property type="match status" value="1"/>
</dbReference>
<sequence>MAVMIQVHHITETGAYVSLLEYNNMEGMISFSELSRRHIRSMSSLIKVGHQEPAIVLRVDKKKGYIDLSKKTVSEEDVQACEKRYNKSKLVHSIMRHVAEIHSIDLEEPYTTIGWPLYRKLVLYWMKRKGVKKVVQAVTEEVTDTTGEEHKVQDEAPKAGKHEDCPVKIKLNQGISVLTNAIKAGSEEIEKYKGKFVI</sequence>
<feature type="compositionally biased region" description="Basic and acidic residues" evidence="4">
    <location>
        <begin position="147"/>
        <end position="163"/>
    </location>
</feature>
<dbReference type="GO" id="GO:0003723">
    <property type="term" value="F:RNA binding"/>
    <property type="evidence" value="ECO:0007669"/>
    <property type="project" value="InterPro"/>
</dbReference>
<reference evidence="6" key="1">
    <citation type="submission" date="2020-01" db="EMBL/GenBank/DDBJ databases">
        <title>Genome sequence of Kobresia littledalei, the first chromosome-level genome in the family Cyperaceae.</title>
        <authorList>
            <person name="Qu G."/>
        </authorList>
    </citation>
    <scope>NUCLEOTIDE SEQUENCE</scope>
    <source>
        <strain evidence="6">C.B.Clarke</strain>
        <tissue evidence="6">Leaf</tissue>
    </source>
</reference>
<dbReference type="InterPro" id="IPR044126">
    <property type="entry name" value="S1_IF2_alpha"/>
</dbReference>
<evidence type="ECO:0000259" key="5">
    <source>
        <dbReference type="PROSITE" id="PS50126"/>
    </source>
</evidence>
<evidence type="ECO:0000256" key="3">
    <source>
        <dbReference type="ARBA" id="ARBA00022917"/>
    </source>
</evidence>
<accession>A0A833QJR7</accession>
<dbReference type="Proteomes" id="UP000623129">
    <property type="component" value="Unassembled WGS sequence"/>
</dbReference>
<dbReference type="Gene3D" id="2.40.50.140">
    <property type="entry name" value="Nucleic acid-binding proteins"/>
    <property type="match status" value="1"/>
</dbReference>
<comment type="caution">
    <text evidence="6">The sequence shown here is derived from an EMBL/GenBank/DDBJ whole genome shotgun (WGS) entry which is preliminary data.</text>
</comment>
<dbReference type="PROSITE" id="PS50126">
    <property type="entry name" value="S1"/>
    <property type="match status" value="1"/>
</dbReference>
<evidence type="ECO:0000256" key="4">
    <source>
        <dbReference type="SAM" id="MobiDB-lite"/>
    </source>
</evidence>
<proteinExistence type="inferred from homology"/>
<keyword evidence="2 6" id="KW-0396">Initiation factor</keyword>
<dbReference type="SUPFAM" id="SSF116742">
    <property type="entry name" value="eIF2alpha middle domain-like"/>
    <property type="match status" value="1"/>
</dbReference>
<gene>
    <name evidence="6" type="ORF">FCM35_KLT13066</name>
</gene>
<dbReference type="InterPro" id="IPR012340">
    <property type="entry name" value="NA-bd_OB-fold"/>
</dbReference>
<dbReference type="GO" id="GO:0043022">
    <property type="term" value="F:ribosome binding"/>
    <property type="evidence" value="ECO:0007669"/>
    <property type="project" value="TreeGrafter"/>
</dbReference>
<dbReference type="Gene3D" id="1.10.150.190">
    <property type="entry name" value="Translation initiation factor 2, subunit 1, domain 2"/>
    <property type="match status" value="1"/>
</dbReference>
<evidence type="ECO:0000313" key="6">
    <source>
        <dbReference type="EMBL" id="KAF3323077.1"/>
    </source>
</evidence>
<evidence type="ECO:0000256" key="2">
    <source>
        <dbReference type="ARBA" id="ARBA00022540"/>
    </source>
</evidence>
<dbReference type="AlphaFoldDB" id="A0A833QJR7"/>
<dbReference type="InterPro" id="IPR024054">
    <property type="entry name" value="TIF2_asu_middle_sf"/>
</dbReference>
<dbReference type="FunFam" id="2.40.50.140:FF:000015">
    <property type="entry name" value="Eukaryotic translation initiation factor 2 subunit alpha"/>
    <property type="match status" value="1"/>
</dbReference>
<dbReference type="GO" id="GO:0003743">
    <property type="term" value="F:translation initiation factor activity"/>
    <property type="evidence" value="ECO:0007669"/>
    <property type="project" value="UniProtKB-KW"/>
</dbReference>
<keyword evidence="3" id="KW-0648">Protein biosynthesis</keyword>
<feature type="domain" description="S1 motif" evidence="5">
    <location>
        <begin position="1"/>
        <end position="71"/>
    </location>
</feature>
<dbReference type="InterPro" id="IPR003029">
    <property type="entry name" value="S1_domain"/>
</dbReference>
<dbReference type="GO" id="GO:0033290">
    <property type="term" value="C:eukaryotic 48S preinitiation complex"/>
    <property type="evidence" value="ECO:0007669"/>
    <property type="project" value="TreeGrafter"/>
</dbReference>
<dbReference type="OrthoDB" id="1705647at2759"/>
<dbReference type="SUPFAM" id="SSF50249">
    <property type="entry name" value="Nucleic acid-binding proteins"/>
    <property type="match status" value="1"/>
</dbReference>
<name>A0A833QJR7_9POAL</name>
<organism evidence="6 7">
    <name type="scientific">Carex littledalei</name>
    <dbReference type="NCBI Taxonomy" id="544730"/>
    <lineage>
        <taxon>Eukaryota</taxon>
        <taxon>Viridiplantae</taxon>
        <taxon>Streptophyta</taxon>
        <taxon>Embryophyta</taxon>
        <taxon>Tracheophyta</taxon>
        <taxon>Spermatophyta</taxon>
        <taxon>Magnoliopsida</taxon>
        <taxon>Liliopsida</taxon>
        <taxon>Poales</taxon>
        <taxon>Cyperaceae</taxon>
        <taxon>Cyperoideae</taxon>
        <taxon>Cariceae</taxon>
        <taxon>Carex</taxon>
        <taxon>Carex subgen. Euthyceras</taxon>
    </lineage>
</organism>
<evidence type="ECO:0000256" key="1">
    <source>
        <dbReference type="ARBA" id="ARBA00007223"/>
    </source>
</evidence>
<dbReference type="EMBL" id="SWLB01000024">
    <property type="protein sequence ID" value="KAF3323077.1"/>
    <property type="molecule type" value="Genomic_DNA"/>
</dbReference>
<keyword evidence="7" id="KW-1185">Reference proteome</keyword>
<feature type="region of interest" description="Disordered" evidence="4">
    <location>
        <begin position="144"/>
        <end position="163"/>
    </location>
</feature>
<dbReference type="PANTHER" id="PTHR10602">
    <property type="entry name" value="EUKARYOTIC TRANSLATION INITIATION FACTOR 2 SUBUNIT 1"/>
    <property type="match status" value="1"/>
</dbReference>
<comment type="similarity">
    <text evidence="1">Belongs to the eIF-2-alpha family.</text>
</comment>